<reference evidence="2 3" key="1">
    <citation type="submission" date="2019-02" db="EMBL/GenBank/DDBJ databases">
        <authorList>
            <person name="Li Y."/>
        </authorList>
    </citation>
    <scope>NUCLEOTIDE SEQUENCE [LARGE SCALE GENOMIC DNA]</scope>
    <source>
        <strain evidence="2 3">30C10-4-7</strain>
    </source>
</reference>
<accession>A0A4Q6XYZ9</accession>
<comment type="caution">
    <text evidence="2">The sequence shown here is derived from an EMBL/GenBank/DDBJ whole genome shotgun (WGS) entry which is preliminary data.</text>
</comment>
<name>A0A4Q6XYZ9_9SPHI</name>
<dbReference type="PANTHER" id="PTHR37841">
    <property type="entry name" value="GLR2918 PROTEIN"/>
    <property type="match status" value="1"/>
</dbReference>
<dbReference type="RefSeq" id="WP_130140307.1">
    <property type="nucleotide sequence ID" value="NZ_SGIT01000001.1"/>
</dbReference>
<dbReference type="Pfam" id="PF14903">
    <property type="entry name" value="WG_beta_rep"/>
    <property type="match status" value="3"/>
</dbReference>
<evidence type="ECO:0000313" key="2">
    <source>
        <dbReference type="EMBL" id="RZF62077.1"/>
    </source>
</evidence>
<dbReference type="PANTHER" id="PTHR37841:SF1">
    <property type="entry name" value="DUF3298 DOMAIN-CONTAINING PROTEIN"/>
    <property type="match status" value="1"/>
</dbReference>
<feature type="chain" id="PRO_5020392798" description="WG repeat-containing protein" evidence="1">
    <location>
        <begin position="21"/>
        <end position="828"/>
    </location>
</feature>
<evidence type="ECO:0008006" key="4">
    <source>
        <dbReference type="Google" id="ProtNLM"/>
    </source>
</evidence>
<gene>
    <name evidence="2" type="ORF">EWE74_04480</name>
</gene>
<dbReference type="OrthoDB" id="5464673at2"/>
<protein>
    <recommendedName>
        <fullName evidence="4">WG repeat-containing protein</fullName>
    </recommendedName>
</protein>
<sequence>MHAFQITCLLLGLSISVASGQVVYTTSQESTNTILQPFDGGLARIQENNQIVYINRKGEKLIISETNGVIVNDPVAIKAYEEEQKNGRGLPKNVLKYHADSGCGVLSPTGEVLLMAAYDEVDIKFQQFWKLKKDNKISMYLPDNTVLPFFEDIGYLDGEYFDVMQDGKWYLYHKTQQKIVSGAYDKFDYCGGCTIPQRYVYTQKGGKWGIIDWQENVLIPFQYDHIHHGMRGDNWVTSFSKDGHAVTVNIRTQEEFLEGEVLMGMLIIAKEGKYGAYGQDGALVVPFDYDKITRPNANYYLGYRGDYLLTTKQRKTGVIDLGGNVIIPNEYDELMIYDDYFVGRKNNISYLLNKKHEVLFEVENGQIAHLSETFYSSGSNGINVFKFHTNALYGLYFADSGKTISPQFYEVERADYAFDGREDLPYIRAEKQGVFNLFDHNGEPIIPGEYQAISMDRSFPSSFIKVKRDELTGIYDRTHQREIIPIQYRDVEVLDSLCGLIIAKDGDYDSQLIHLYDFTGSRLIDEDLKQIYPVTDDTYLMQYTGDGTFALYHGKYRTVYNLPYKAVYDVGSDKVILVSDDSKTGKLYDILLLEELSDTYDISNFTYRDRYDDTGEQTAPRRYPILHRFINKMAIIEGEQGVGYINEQGNVILEPTFAKADPFSASGIGLVANYTGEYYRQMRAGYVDTTGNFIFPMQDTENLGALLPHEIIMNEFVLLFNTKNNNWNMGLGNVRTREIVIPIEYSFIRGTFDQAYFLLQQGDKWGIADRTGAIILPAVYDGIKISDALFRGSKPQDLFPVLISEGGKWKYMNEDGTYLPVVGDYIYD</sequence>
<dbReference type="InterPro" id="IPR032774">
    <property type="entry name" value="WG_beta_rep"/>
</dbReference>
<organism evidence="2 3">
    <name type="scientific">Sphingobacterium corticibacterium</name>
    <dbReference type="NCBI Taxonomy" id="2484746"/>
    <lineage>
        <taxon>Bacteria</taxon>
        <taxon>Pseudomonadati</taxon>
        <taxon>Bacteroidota</taxon>
        <taxon>Sphingobacteriia</taxon>
        <taxon>Sphingobacteriales</taxon>
        <taxon>Sphingobacteriaceae</taxon>
        <taxon>Sphingobacterium</taxon>
    </lineage>
</organism>
<keyword evidence="3" id="KW-1185">Reference proteome</keyword>
<dbReference type="Proteomes" id="UP000292855">
    <property type="component" value="Unassembled WGS sequence"/>
</dbReference>
<feature type="signal peptide" evidence="1">
    <location>
        <begin position="1"/>
        <end position="20"/>
    </location>
</feature>
<dbReference type="EMBL" id="SGIT01000001">
    <property type="protein sequence ID" value="RZF62077.1"/>
    <property type="molecule type" value="Genomic_DNA"/>
</dbReference>
<keyword evidence="1" id="KW-0732">Signal</keyword>
<proteinExistence type="predicted"/>
<evidence type="ECO:0000313" key="3">
    <source>
        <dbReference type="Proteomes" id="UP000292855"/>
    </source>
</evidence>
<evidence type="ECO:0000256" key="1">
    <source>
        <dbReference type="SAM" id="SignalP"/>
    </source>
</evidence>
<dbReference type="AlphaFoldDB" id="A0A4Q6XYZ9"/>